<keyword evidence="3" id="KW-0963">Cytoplasm</keyword>
<evidence type="ECO:0008006" key="11">
    <source>
        <dbReference type="Google" id="ProtNLM"/>
    </source>
</evidence>
<dbReference type="GO" id="GO:0008017">
    <property type="term" value="F:microtubule binding"/>
    <property type="evidence" value="ECO:0007669"/>
    <property type="project" value="InterPro"/>
</dbReference>
<proteinExistence type="inferred from homology"/>
<feature type="region of interest" description="Disordered" evidence="8">
    <location>
        <begin position="398"/>
        <end position="526"/>
    </location>
</feature>
<evidence type="ECO:0000256" key="6">
    <source>
        <dbReference type="ARBA" id="ARBA00023212"/>
    </source>
</evidence>
<dbReference type="PANTHER" id="PTHR31246:SF21">
    <property type="entry name" value="MICROTUBULE-ASSOCIATED PROTEIN 70-1"/>
    <property type="match status" value="1"/>
</dbReference>
<evidence type="ECO:0000256" key="3">
    <source>
        <dbReference type="ARBA" id="ARBA00022490"/>
    </source>
</evidence>
<keyword evidence="5 7" id="KW-0175">Coiled coil</keyword>
<evidence type="ECO:0000256" key="4">
    <source>
        <dbReference type="ARBA" id="ARBA00022701"/>
    </source>
</evidence>
<feature type="compositionally biased region" description="Polar residues" evidence="8">
    <location>
        <begin position="398"/>
        <end position="429"/>
    </location>
</feature>
<sequence>LRIVDVFVRERIIRSEMSDVSADGGYSETPYPSLTVSASYKESSGGGKSSSRRRPVRPSFDASAAADNEFITLLHGSDPVKLELNRLENEVRDKDRELGEAHAEIRALRLSERQREKAVEELTDELTKLEEKLKLTESLLQGKNLEIRKINEEKKASMAAQFAAEATLRRVHAAQKDDDMPPIEAILAPLEAELKLARSEIGKLQEDNRALDRLTRSKEAALLDAERTVQAAMAKAALVDDLQNKNQELMKQIEICQEENKILDKMHRQKVAEVEKLTQTVRELEEAVLAGGAAANAVRDYQRKFQEMNEERKTLDRELARAKVTANRVATVVANEWKDGNDKVMPVKQWLEERRFLQGEMQQLRDKLAISDRAAKSEAQLKDKFQLRLKVLEETLRGTSRNTTEGRSMSNGPSRRQSLGGSDNLQKFASNGFLPKKSPSSQMRNAFTSNSTSVLKNAKGTSRSFDGGTRSLDRGKALLNGPGKYSFNKACDEAKESESPSAWKEEDSEEKPPSELPPPTTEDNVPGVLYDLLQKEVVSLRKSSHEKDQSLKDKDDAIEMLAKKVETLTKAMEVEAKKMRREVAAMEKEVAAMRVDKDQDNRARRSSNTKNSSNTAQILAGRAAGRSGLTRSTQ</sequence>
<dbReference type="Proteomes" id="UP000694005">
    <property type="component" value="Chromosome A07"/>
</dbReference>
<feature type="compositionally biased region" description="Low complexity" evidence="8">
    <location>
        <begin position="606"/>
        <end position="616"/>
    </location>
</feature>
<comment type="subcellular location">
    <subcellularLocation>
        <location evidence="1">Cytoplasm</location>
        <location evidence="1">Cytoskeleton</location>
    </subcellularLocation>
</comment>
<evidence type="ECO:0000313" key="10">
    <source>
        <dbReference type="EMBL" id="VDD01084.1"/>
    </source>
</evidence>
<evidence type="ECO:0000256" key="8">
    <source>
        <dbReference type="SAM" id="MobiDB-lite"/>
    </source>
</evidence>
<evidence type="ECO:0000256" key="5">
    <source>
        <dbReference type="ARBA" id="ARBA00023054"/>
    </source>
</evidence>
<keyword evidence="6" id="KW-0206">Cytoskeleton</keyword>
<dbReference type="GO" id="GO:0005874">
    <property type="term" value="C:microtubule"/>
    <property type="evidence" value="ECO:0007669"/>
    <property type="project" value="UniProtKB-KW"/>
</dbReference>
<dbReference type="PANTHER" id="PTHR31246">
    <property type="entry name" value="MICROTUBULE-ASSOCIATED PROTEIN 70-2"/>
    <property type="match status" value="1"/>
</dbReference>
<evidence type="ECO:0000256" key="1">
    <source>
        <dbReference type="ARBA" id="ARBA00004245"/>
    </source>
</evidence>
<evidence type="ECO:0000313" key="9">
    <source>
        <dbReference type="EMBL" id="CAG7903795.1"/>
    </source>
</evidence>
<dbReference type="EMBL" id="LR031574">
    <property type="protein sequence ID" value="VDD01084.1"/>
    <property type="molecule type" value="Genomic_DNA"/>
</dbReference>
<evidence type="ECO:0000256" key="7">
    <source>
        <dbReference type="SAM" id="Coils"/>
    </source>
</evidence>
<feature type="region of interest" description="Disordered" evidence="8">
    <location>
        <begin position="592"/>
        <end position="634"/>
    </location>
</feature>
<dbReference type="InterPro" id="IPR009768">
    <property type="entry name" value="MAP70"/>
</dbReference>
<feature type="compositionally biased region" description="Polar residues" evidence="8">
    <location>
        <begin position="30"/>
        <end position="42"/>
    </location>
</feature>
<dbReference type="EMBL" id="LS974623">
    <property type="protein sequence ID" value="CAG7903795.1"/>
    <property type="molecule type" value="Genomic_DNA"/>
</dbReference>
<feature type="compositionally biased region" description="Basic and acidic residues" evidence="8">
    <location>
        <begin position="592"/>
        <end position="603"/>
    </location>
</feature>
<dbReference type="Pfam" id="PF07058">
    <property type="entry name" value="MAP70"/>
    <property type="match status" value="1"/>
</dbReference>
<dbReference type="GO" id="GO:0007010">
    <property type="term" value="P:cytoskeleton organization"/>
    <property type="evidence" value="ECO:0007669"/>
    <property type="project" value="InterPro"/>
</dbReference>
<feature type="coiled-coil region" evidence="7">
    <location>
        <begin position="84"/>
        <end position="146"/>
    </location>
</feature>
<name>A0A3P6BJZ1_BRACM</name>
<organism evidence="10">
    <name type="scientific">Brassica campestris</name>
    <name type="common">Field mustard</name>
    <dbReference type="NCBI Taxonomy" id="3711"/>
    <lineage>
        <taxon>Eukaryota</taxon>
        <taxon>Viridiplantae</taxon>
        <taxon>Streptophyta</taxon>
        <taxon>Embryophyta</taxon>
        <taxon>Tracheophyta</taxon>
        <taxon>Spermatophyta</taxon>
        <taxon>Magnoliopsida</taxon>
        <taxon>eudicotyledons</taxon>
        <taxon>Gunneridae</taxon>
        <taxon>Pentapetalae</taxon>
        <taxon>rosids</taxon>
        <taxon>malvids</taxon>
        <taxon>Brassicales</taxon>
        <taxon>Brassicaceae</taxon>
        <taxon>Brassiceae</taxon>
        <taxon>Brassica</taxon>
    </lineage>
</organism>
<gene>
    <name evidence="10" type="ORF">BRAA07T30848Z</name>
    <name evidence="9" type="ORF">BRAPAZ1V2_A07P34390.2</name>
</gene>
<feature type="region of interest" description="Disordered" evidence="8">
    <location>
        <begin position="21"/>
        <end position="59"/>
    </location>
</feature>
<dbReference type="AlphaFoldDB" id="A0A3P6BJZ1"/>
<feature type="compositionally biased region" description="Polar residues" evidence="8">
    <location>
        <begin position="438"/>
        <end position="464"/>
    </location>
</feature>
<feature type="non-terminal residue" evidence="10">
    <location>
        <position position="1"/>
    </location>
</feature>
<evidence type="ECO:0000256" key="2">
    <source>
        <dbReference type="ARBA" id="ARBA00008825"/>
    </source>
</evidence>
<protein>
    <recommendedName>
        <fullName evidence="11">Microtubule-associated protein 70-2</fullName>
    </recommendedName>
</protein>
<reference evidence="10" key="1">
    <citation type="submission" date="2018-11" db="EMBL/GenBank/DDBJ databases">
        <authorList>
            <consortium name="Genoscope - CEA"/>
            <person name="William W."/>
        </authorList>
    </citation>
    <scope>NUCLEOTIDE SEQUENCE</scope>
</reference>
<keyword evidence="4" id="KW-0493">Microtubule</keyword>
<comment type="similarity">
    <text evidence="2">Belongs to the MAP70 family.</text>
</comment>
<accession>A0A3P6BJZ1</accession>